<feature type="signal peptide" evidence="1">
    <location>
        <begin position="1"/>
        <end position="22"/>
    </location>
</feature>
<proteinExistence type="predicted"/>
<feature type="chain" id="PRO_5003374095" evidence="1">
    <location>
        <begin position="23"/>
        <end position="204"/>
    </location>
</feature>
<keyword evidence="3" id="KW-1185">Reference proteome</keyword>
<evidence type="ECO:0000313" key="3">
    <source>
        <dbReference type="Proteomes" id="UP000000496"/>
    </source>
</evidence>
<dbReference type="Proteomes" id="UP000000496">
    <property type="component" value="Chromosome gsn.131"/>
</dbReference>
<reference evidence="2 3" key="2">
    <citation type="journal article" date="2011" name="Mol. Biol. Evol.">
        <title>Unity in variety--the pan-genome of the Chlamydiae.</title>
        <authorList>
            <person name="Collingro A."/>
            <person name="Tischler P."/>
            <person name="Weinmaier T."/>
            <person name="Penz T."/>
            <person name="Heinz E."/>
            <person name="Brunham R.C."/>
            <person name="Read T.D."/>
            <person name="Bavoil P.M."/>
            <person name="Sachse K."/>
            <person name="Kahane S."/>
            <person name="Friedman M.G."/>
            <person name="Rattei T."/>
            <person name="Myers G.S."/>
            <person name="Horn M."/>
        </authorList>
    </citation>
    <scope>NUCLEOTIDE SEQUENCE [LARGE SCALE GENOMIC DNA]</scope>
    <source>
        <strain evidence="3">ATCC VR-1471 / Z</strain>
    </source>
</reference>
<dbReference type="STRING" id="331113.SNE_A20400"/>
<dbReference type="KEGG" id="sng:SNE_A20400"/>
<evidence type="ECO:0000256" key="1">
    <source>
        <dbReference type="SAM" id="SignalP"/>
    </source>
</evidence>
<name>F8L3Q4_SIMNZ</name>
<keyword evidence="1" id="KW-0732">Signal</keyword>
<gene>
    <name evidence="2" type="ordered locus">SNE_A20400</name>
</gene>
<protein>
    <submittedName>
        <fullName evidence="2">Uncharacterized protein</fullName>
    </submittedName>
</protein>
<dbReference type="HOGENOM" id="CLU_1342502_0_0_0"/>
<dbReference type="RefSeq" id="WP_013944383.1">
    <property type="nucleotide sequence ID" value="NC_015713.1"/>
</dbReference>
<dbReference type="EMBL" id="FR872582">
    <property type="protein sequence ID" value="CCB89917.1"/>
    <property type="molecule type" value="Genomic_DNA"/>
</dbReference>
<evidence type="ECO:0000313" key="2">
    <source>
        <dbReference type="EMBL" id="CCB89917.1"/>
    </source>
</evidence>
<reference key="1">
    <citation type="journal article" date="2011" name="Mol. Biol. Evol.">
        <title>Unity in variety -- the pan-genome of the Chlamydiae.</title>
        <authorList>
            <person name="Collingro A."/>
            <person name="Tischler P."/>
            <person name="Weinmaier T."/>
            <person name="Penz T."/>
            <person name="Heinz E."/>
            <person name="Brunham R.C."/>
            <person name="Read T.D."/>
            <person name="Bavoil P.M."/>
            <person name="Sachse K."/>
            <person name="Kahane S."/>
            <person name="Friedman M.G."/>
            <person name="Rattei T."/>
            <person name="Myers G.S.A."/>
            <person name="Horn M."/>
        </authorList>
    </citation>
    <scope>NUCLEOTIDE SEQUENCE</scope>
    <source>
        <strain>Z</strain>
    </source>
</reference>
<accession>F8L3Q4</accession>
<organism evidence="2 3">
    <name type="scientific">Simkania negevensis (strain ATCC VR-1471 / DSM 27360 / Z)</name>
    <dbReference type="NCBI Taxonomy" id="331113"/>
    <lineage>
        <taxon>Bacteria</taxon>
        <taxon>Pseudomonadati</taxon>
        <taxon>Chlamydiota</taxon>
        <taxon>Chlamydiia</taxon>
        <taxon>Parachlamydiales</taxon>
        <taxon>Simkaniaceae</taxon>
        <taxon>Simkania</taxon>
    </lineage>
</organism>
<dbReference type="AlphaFoldDB" id="F8L3Q4"/>
<sequence length="204" mass="22528">MVSTILKTLFLMLVFAFSQVEAKPHRIIVVTPGEISSTNGLTSEGLKRAAGLVEFFLGVPPKTPPLFEDMVSKRGEPSHPISYVGSPSTLSCIQTIAPLANVIFYKKAPISVFTNIPESAEQFIPNKLGQLKETLYESQEHSGKTVVICTKSQDVPSLLINLEPKMRHNGDFQKKISSEATPNQAFVITYQNDHPLFHVVQIHL</sequence>